<feature type="coiled-coil region" evidence="5">
    <location>
        <begin position="400"/>
        <end position="427"/>
    </location>
</feature>
<dbReference type="InterPro" id="IPR049453">
    <property type="entry name" value="Memb_transporter_dom"/>
</dbReference>
<keyword evidence="5" id="KW-0175">Coiled coil</keyword>
<feature type="domain" description="Putative ER transporter 6TM N-terminal" evidence="9">
    <location>
        <begin position="20"/>
        <end position="337"/>
    </location>
</feature>
<feature type="transmembrane region" description="Helical" evidence="7">
    <location>
        <begin position="631"/>
        <end position="648"/>
    </location>
</feature>
<name>A0A9P6B2S5_9AGAM</name>
<keyword evidence="12" id="KW-1185">Reference proteome</keyword>
<dbReference type="Pfam" id="PF13515">
    <property type="entry name" value="FUSC_2"/>
    <property type="match status" value="1"/>
</dbReference>
<evidence type="ECO:0000256" key="2">
    <source>
        <dbReference type="ARBA" id="ARBA00022692"/>
    </source>
</evidence>
<evidence type="ECO:0000256" key="3">
    <source>
        <dbReference type="ARBA" id="ARBA00022989"/>
    </source>
</evidence>
<evidence type="ECO:0000256" key="1">
    <source>
        <dbReference type="ARBA" id="ARBA00004141"/>
    </source>
</evidence>
<evidence type="ECO:0000259" key="8">
    <source>
        <dbReference type="Pfam" id="PF10334"/>
    </source>
</evidence>
<feature type="domain" description="Integral membrane bound transporter" evidence="10">
    <location>
        <begin position="660"/>
        <end position="790"/>
    </location>
</feature>
<dbReference type="EMBL" id="MU128937">
    <property type="protein sequence ID" value="KAF9516678.1"/>
    <property type="molecule type" value="Genomic_DNA"/>
</dbReference>
<evidence type="ECO:0000256" key="4">
    <source>
        <dbReference type="ARBA" id="ARBA00023136"/>
    </source>
</evidence>
<evidence type="ECO:0008006" key="13">
    <source>
        <dbReference type="Google" id="ProtNLM"/>
    </source>
</evidence>
<dbReference type="GO" id="GO:0016020">
    <property type="term" value="C:membrane"/>
    <property type="evidence" value="ECO:0007669"/>
    <property type="project" value="UniProtKB-SubCell"/>
</dbReference>
<feature type="transmembrane region" description="Helical" evidence="7">
    <location>
        <begin position="205"/>
        <end position="225"/>
    </location>
</feature>
<evidence type="ECO:0000256" key="5">
    <source>
        <dbReference type="SAM" id="Coils"/>
    </source>
</evidence>
<keyword evidence="3 7" id="KW-1133">Transmembrane helix</keyword>
<dbReference type="InterPro" id="IPR018820">
    <property type="entry name" value="BRE4-related_DUF2421"/>
</dbReference>
<feature type="transmembrane region" description="Helical" evidence="7">
    <location>
        <begin position="711"/>
        <end position="730"/>
    </location>
</feature>
<feature type="domain" description="DUF2421" evidence="8">
    <location>
        <begin position="794"/>
        <end position="942"/>
    </location>
</feature>
<feature type="transmembrane region" description="Helical" evidence="7">
    <location>
        <begin position="737"/>
        <end position="756"/>
    </location>
</feature>
<comment type="subcellular location">
    <subcellularLocation>
        <location evidence="1">Membrane</location>
        <topology evidence="1">Multi-pass membrane protein</topology>
    </subcellularLocation>
</comment>
<evidence type="ECO:0000256" key="6">
    <source>
        <dbReference type="SAM" id="MobiDB-lite"/>
    </source>
</evidence>
<organism evidence="11 12">
    <name type="scientific">Hydnum rufescens UP504</name>
    <dbReference type="NCBI Taxonomy" id="1448309"/>
    <lineage>
        <taxon>Eukaryota</taxon>
        <taxon>Fungi</taxon>
        <taxon>Dikarya</taxon>
        <taxon>Basidiomycota</taxon>
        <taxon>Agaricomycotina</taxon>
        <taxon>Agaricomycetes</taxon>
        <taxon>Cantharellales</taxon>
        <taxon>Hydnaceae</taxon>
        <taxon>Hydnum</taxon>
    </lineage>
</organism>
<dbReference type="Proteomes" id="UP000886523">
    <property type="component" value="Unassembled WGS sequence"/>
</dbReference>
<accession>A0A9P6B2S5</accession>
<dbReference type="Pfam" id="PF10334">
    <property type="entry name" value="BRE4"/>
    <property type="match status" value="1"/>
</dbReference>
<proteinExistence type="predicted"/>
<sequence length="950" mass="103479">MGSWKDLLFLEKFRRSLSRRVAFRCWLAGWLCALVLVISPVEHSAGQAVFLSLILVFIKPPAEPTIVFLAQSLFASVVLAITWAWCVLGLKFSNLTRDHQRDQRTANATEGSVLRHNPNATQAEVEGQLVASVFEGAFLQPGPSAIWGVFLFVGIYSVFLIRAYQVRLFFVMVFATVILSLFATFAPLIPIFYVLPLSELYLLPHVYYLAPSIFAALFVFPTSVAETLMETQRNISIILHSLVAALSVSSIAELSPSDVATAFATHEAQRGAGSALFDSATVISPYLGMEISVGNASGLDVKQLGILIRHISLTLGGFSNFFRHMKNRRSAQSGHDPSKAENEFTVDPLRELLLSLARTSSVRYSAIASALRTICSFYEHQTDWFATGFPALLISSSQGIAKKERILTELRDALAQLERAMSDDYQASLAPAASPQQLPITESEGGKAAFAHGITTPSPVLNLDSDSSDDDESLQFLHAIYLESLKFLGEQVLDLLHFAIKVEQQSTRLWFPGKQNSGTIPTKSAVSLGSIPPKEEGDGASVHQDINVHSNTQKDSDPSRPVSHGVLAGLRILFAGSDPIPDGEDDPSVIGNGITTPPDIEAGEGHALPSRGAFHALRHAIHCTTNTQSSFAFKVGLLAIALACPAWIQADKSAKFYFDNKGVWALITGLTAKGVYSSETTYGFIQRVIGAVIGGVTGLVMWYISTGSGNGNAYGLAAVCAVVLCYAMPYRIWHPNFLETITATTTAALVIGYSWVDATAPVAFNPGLGYTVFWRRLVLVLIGLTASWLIDLVPKPKTGREDLRITYSKTTLAIGSVTASVLARIKDMPVQPQVKGSFMDRIGPRVMSIHNKIRLSSVRISLAKLEPSIDRQWSEAHYLTLQRLQFEILDLLGVLAIVSRDLDVESRSKLLASPLFQKDQITSLLSLFYVASLSLHSEQPSPPGFQPHTM</sequence>
<protein>
    <recommendedName>
        <fullName evidence="13">Fusaric acid resistance protein</fullName>
    </recommendedName>
</protein>
<evidence type="ECO:0000259" key="10">
    <source>
        <dbReference type="Pfam" id="PF13515"/>
    </source>
</evidence>
<feature type="region of interest" description="Disordered" evidence="6">
    <location>
        <begin position="521"/>
        <end position="541"/>
    </location>
</feature>
<dbReference type="AlphaFoldDB" id="A0A9P6B2S5"/>
<feature type="transmembrane region" description="Helical" evidence="7">
    <location>
        <begin position="237"/>
        <end position="255"/>
    </location>
</feature>
<dbReference type="PANTHER" id="PTHR37994">
    <property type="entry name" value="ARAE_2_N DOMAIN-CONTAINING PROTEIN-RELATED"/>
    <property type="match status" value="1"/>
</dbReference>
<feature type="transmembrane region" description="Helical" evidence="7">
    <location>
        <begin position="21"/>
        <end position="38"/>
    </location>
</feature>
<keyword evidence="4 7" id="KW-0472">Membrane</keyword>
<feature type="transmembrane region" description="Helical" evidence="7">
    <location>
        <begin position="168"/>
        <end position="193"/>
    </location>
</feature>
<dbReference type="InterPro" id="IPR018823">
    <property type="entry name" value="ArAE_2_N"/>
</dbReference>
<dbReference type="OrthoDB" id="2274698at2759"/>
<evidence type="ECO:0000259" key="9">
    <source>
        <dbReference type="Pfam" id="PF10337"/>
    </source>
</evidence>
<dbReference type="PANTHER" id="PTHR37994:SF1">
    <property type="entry name" value="ER TRANSPORTER 6TM N-TERMINAL DOMAIN-CONTAINING PROTEIN"/>
    <property type="match status" value="1"/>
</dbReference>
<evidence type="ECO:0000313" key="11">
    <source>
        <dbReference type="EMBL" id="KAF9516678.1"/>
    </source>
</evidence>
<feature type="transmembrane region" description="Helical" evidence="7">
    <location>
        <begin position="688"/>
        <end position="705"/>
    </location>
</feature>
<feature type="transmembrane region" description="Helical" evidence="7">
    <location>
        <begin position="776"/>
        <end position="794"/>
    </location>
</feature>
<feature type="transmembrane region" description="Helical" evidence="7">
    <location>
        <begin position="44"/>
        <end position="60"/>
    </location>
</feature>
<evidence type="ECO:0000256" key="7">
    <source>
        <dbReference type="SAM" id="Phobius"/>
    </source>
</evidence>
<reference evidence="11" key="1">
    <citation type="journal article" date="2020" name="Nat. Commun.">
        <title>Large-scale genome sequencing of mycorrhizal fungi provides insights into the early evolution of symbiotic traits.</title>
        <authorList>
            <person name="Miyauchi S."/>
            <person name="Kiss E."/>
            <person name="Kuo A."/>
            <person name="Drula E."/>
            <person name="Kohler A."/>
            <person name="Sanchez-Garcia M."/>
            <person name="Morin E."/>
            <person name="Andreopoulos B."/>
            <person name="Barry K.W."/>
            <person name="Bonito G."/>
            <person name="Buee M."/>
            <person name="Carver A."/>
            <person name="Chen C."/>
            <person name="Cichocki N."/>
            <person name="Clum A."/>
            <person name="Culley D."/>
            <person name="Crous P.W."/>
            <person name="Fauchery L."/>
            <person name="Girlanda M."/>
            <person name="Hayes R.D."/>
            <person name="Keri Z."/>
            <person name="LaButti K."/>
            <person name="Lipzen A."/>
            <person name="Lombard V."/>
            <person name="Magnuson J."/>
            <person name="Maillard F."/>
            <person name="Murat C."/>
            <person name="Nolan M."/>
            <person name="Ohm R.A."/>
            <person name="Pangilinan J."/>
            <person name="Pereira M.F."/>
            <person name="Perotto S."/>
            <person name="Peter M."/>
            <person name="Pfister S."/>
            <person name="Riley R."/>
            <person name="Sitrit Y."/>
            <person name="Stielow J.B."/>
            <person name="Szollosi G."/>
            <person name="Zifcakova L."/>
            <person name="Stursova M."/>
            <person name="Spatafora J.W."/>
            <person name="Tedersoo L."/>
            <person name="Vaario L.M."/>
            <person name="Yamada A."/>
            <person name="Yan M."/>
            <person name="Wang P."/>
            <person name="Xu J."/>
            <person name="Bruns T."/>
            <person name="Baldrian P."/>
            <person name="Vilgalys R."/>
            <person name="Dunand C."/>
            <person name="Henrissat B."/>
            <person name="Grigoriev I.V."/>
            <person name="Hibbett D."/>
            <person name="Nagy L.G."/>
            <person name="Martin F.M."/>
        </authorList>
    </citation>
    <scope>NUCLEOTIDE SEQUENCE</scope>
    <source>
        <strain evidence="11">UP504</strain>
    </source>
</reference>
<comment type="caution">
    <text evidence="11">The sequence shown here is derived from an EMBL/GenBank/DDBJ whole genome shotgun (WGS) entry which is preliminary data.</text>
</comment>
<keyword evidence="2 7" id="KW-0812">Transmembrane</keyword>
<gene>
    <name evidence="11" type="ORF">BS47DRAFT_1483825</name>
</gene>
<evidence type="ECO:0000313" key="12">
    <source>
        <dbReference type="Proteomes" id="UP000886523"/>
    </source>
</evidence>
<dbReference type="Pfam" id="PF10337">
    <property type="entry name" value="ArAE_2_N"/>
    <property type="match status" value="1"/>
</dbReference>
<feature type="transmembrane region" description="Helical" evidence="7">
    <location>
        <begin position="144"/>
        <end position="161"/>
    </location>
</feature>
<feature type="transmembrane region" description="Helical" evidence="7">
    <location>
        <begin position="67"/>
        <end position="90"/>
    </location>
</feature>